<comment type="caution">
    <text evidence="1">The sequence shown here is derived from an EMBL/GenBank/DDBJ whole genome shotgun (WGS) entry which is preliminary data.</text>
</comment>
<protein>
    <submittedName>
        <fullName evidence="1">2143_t:CDS:1</fullName>
    </submittedName>
</protein>
<reference evidence="1" key="1">
    <citation type="submission" date="2021-06" db="EMBL/GenBank/DDBJ databases">
        <authorList>
            <person name="Kallberg Y."/>
            <person name="Tangrot J."/>
            <person name="Rosling A."/>
        </authorList>
    </citation>
    <scope>NUCLEOTIDE SEQUENCE</scope>
    <source>
        <strain evidence="1">28 12/20/2015</strain>
    </source>
</reference>
<organism evidence="1 2">
    <name type="scientific">Cetraspora pellucida</name>
    <dbReference type="NCBI Taxonomy" id="1433469"/>
    <lineage>
        <taxon>Eukaryota</taxon>
        <taxon>Fungi</taxon>
        <taxon>Fungi incertae sedis</taxon>
        <taxon>Mucoromycota</taxon>
        <taxon>Glomeromycotina</taxon>
        <taxon>Glomeromycetes</taxon>
        <taxon>Diversisporales</taxon>
        <taxon>Gigasporaceae</taxon>
        <taxon>Cetraspora</taxon>
    </lineage>
</organism>
<name>A0ACA9L8D9_9GLOM</name>
<dbReference type="Proteomes" id="UP000789366">
    <property type="component" value="Unassembled WGS sequence"/>
</dbReference>
<feature type="non-terminal residue" evidence="1">
    <location>
        <position position="1"/>
    </location>
</feature>
<keyword evidence="2" id="KW-1185">Reference proteome</keyword>
<accession>A0ACA9L8D9</accession>
<evidence type="ECO:0000313" key="2">
    <source>
        <dbReference type="Proteomes" id="UP000789366"/>
    </source>
</evidence>
<dbReference type="EMBL" id="CAJVPW010002688">
    <property type="protein sequence ID" value="CAG8511395.1"/>
    <property type="molecule type" value="Genomic_DNA"/>
</dbReference>
<proteinExistence type="predicted"/>
<evidence type="ECO:0000313" key="1">
    <source>
        <dbReference type="EMBL" id="CAG8511395.1"/>
    </source>
</evidence>
<gene>
    <name evidence="1" type="ORF">SPELUC_LOCUS3493</name>
</gene>
<sequence>KYYDAHTKLEWQCEKGHKWLTKPSCILRGHWYPFCQKYK</sequence>